<reference evidence="6 7" key="1">
    <citation type="journal article" date="2020" name="Nature">
        <title>Six reference-quality genomes reveal evolution of bat adaptations.</title>
        <authorList>
            <person name="Jebb D."/>
            <person name="Huang Z."/>
            <person name="Pippel M."/>
            <person name="Hughes G.M."/>
            <person name="Lavrichenko K."/>
            <person name="Devanna P."/>
            <person name="Winkler S."/>
            <person name="Jermiin L.S."/>
            <person name="Skirmuntt E.C."/>
            <person name="Katzourakis A."/>
            <person name="Burkitt-Gray L."/>
            <person name="Ray D.A."/>
            <person name="Sullivan K.A.M."/>
            <person name="Roscito J.G."/>
            <person name="Kirilenko B.M."/>
            <person name="Davalos L.M."/>
            <person name="Corthals A.P."/>
            <person name="Power M.L."/>
            <person name="Jones G."/>
            <person name="Ransome R.D."/>
            <person name="Dechmann D.K.N."/>
            <person name="Locatelli A.G."/>
            <person name="Puechmaille S.J."/>
            <person name="Fedrigo O."/>
            <person name="Jarvis E.D."/>
            <person name="Hiller M."/>
            <person name="Vernes S.C."/>
            <person name="Myers E.W."/>
            <person name="Teeling E.C."/>
        </authorList>
    </citation>
    <scope>NUCLEOTIDE SEQUENCE [LARGE SCALE GENOMIC DNA]</scope>
    <source>
        <strain evidence="6">MRhiFer1</strain>
        <tissue evidence="6">Lung</tissue>
    </source>
</reference>
<dbReference type="GO" id="GO:0009880">
    <property type="term" value="P:embryonic pattern specification"/>
    <property type="evidence" value="ECO:0007669"/>
    <property type="project" value="TreeGrafter"/>
</dbReference>
<evidence type="ECO:0000256" key="4">
    <source>
        <dbReference type="ARBA" id="ARBA00023242"/>
    </source>
</evidence>
<name>A0A7J7YTP2_RHIFE</name>
<dbReference type="GO" id="GO:0000122">
    <property type="term" value="P:negative regulation of transcription by RNA polymerase II"/>
    <property type="evidence" value="ECO:0007669"/>
    <property type="project" value="TreeGrafter"/>
</dbReference>
<dbReference type="InterPro" id="IPR028127">
    <property type="entry name" value="Ripply_fam"/>
</dbReference>
<accession>A0A7J7YTP2</accession>
<dbReference type="EMBL" id="JACAGC010000005">
    <property type="protein sequence ID" value="KAF6365195.1"/>
    <property type="molecule type" value="Genomic_DNA"/>
</dbReference>
<evidence type="ECO:0000313" key="6">
    <source>
        <dbReference type="EMBL" id="KAF6365195.1"/>
    </source>
</evidence>
<dbReference type="PANTHER" id="PTHR16770">
    <property type="entry name" value="PROTEIN RIPPLY-LIKE"/>
    <property type="match status" value="1"/>
</dbReference>
<evidence type="ECO:0000256" key="1">
    <source>
        <dbReference type="ARBA" id="ARBA00004123"/>
    </source>
</evidence>
<sequence length="133" mass="15101">METAERGESGARECARCSRLLPSVLDRPTRRGGTESGSGGFWRPWVDTRGEQEEEAPHHAVEAMPNGPGMTEASGKLSRYRHPVRLFWPKSKCYDYLYQEAEALLKNFPIQATISFYEDSDSEDEIEELICEN</sequence>
<keyword evidence="4" id="KW-0539">Nucleus</keyword>
<comment type="subcellular location">
    <subcellularLocation>
        <location evidence="1">Nucleus</location>
    </subcellularLocation>
</comment>
<protein>
    <submittedName>
        <fullName evidence="6">Ripply transcriptional repressor 2</fullName>
    </submittedName>
</protein>
<dbReference type="GO" id="GO:0005634">
    <property type="term" value="C:nucleus"/>
    <property type="evidence" value="ECO:0007669"/>
    <property type="project" value="UniProtKB-SubCell"/>
</dbReference>
<dbReference type="OrthoDB" id="5978888at2759"/>
<keyword evidence="3" id="KW-0217">Developmental protein</keyword>
<dbReference type="Pfam" id="PF14998">
    <property type="entry name" value="Ripply"/>
    <property type="match status" value="1"/>
</dbReference>
<evidence type="ECO:0000256" key="5">
    <source>
        <dbReference type="SAM" id="MobiDB-lite"/>
    </source>
</evidence>
<comment type="caution">
    <text evidence="6">The sequence shown here is derived from an EMBL/GenBank/DDBJ whole genome shotgun (WGS) entry which is preliminary data.</text>
</comment>
<feature type="region of interest" description="Disordered" evidence="5">
    <location>
        <begin position="25"/>
        <end position="75"/>
    </location>
</feature>
<dbReference type="PANTHER" id="PTHR16770:SF3">
    <property type="entry name" value="PROTEIN RIPPLY2"/>
    <property type="match status" value="1"/>
</dbReference>
<dbReference type="AlphaFoldDB" id="A0A7J7YTP2"/>
<evidence type="ECO:0000313" key="7">
    <source>
        <dbReference type="Proteomes" id="UP000585614"/>
    </source>
</evidence>
<feature type="compositionally biased region" description="Basic and acidic residues" evidence="5">
    <location>
        <begin position="46"/>
        <end position="61"/>
    </location>
</feature>
<evidence type="ECO:0000256" key="3">
    <source>
        <dbReference type="ARBA" id="ARBA00022473"/>
    </source>
</evidence>
<proteinExistence type="inferred from homology"/>
<comment type="similarity">
    <text evidence="2">Belongs to the ripply family.</text>
</comment>
<dbReference type="Proteomes" id="UP000585614">
    <property type="component" value="Unassembled WGS sequence"/>
</dbReference>
<organism evidence="6 7">
    <name type="scientific">Rhinolophus ferrumequinum</name>
    <name type="common">Greater horseshoe bat</name>
    <dbReference type="NCBI Taxonomy" id="59479"/>
    <lineage>
        <taxon>Eukaryota</taxon>
        <taxon>Metazoa</taxon>
        <taxon>Chordata</taxon>
        <taxon>Craniata</taxon>
        <taxon>Vertebrata</taxon>
        <taxon>Euteleostomi</taxon>
        <taxon>Mammalia</taxon>
        <taxon>Eutheria</taxon>
        <taxon>Laurasiatheria</taxon>
        <taxon>Chiroptera</taxon>
        <taxon>Yinpterochiroptera</taxon>
        <taxon>Rhinolophoidea</taxon>
        <taxon>Rhinolophidae</taxon>
        <taxon>Rhinolophinae</taxon>
        <taxon>Rhinolophus</taxon>
    </lineage>
</organism>
<evidence type="ECO:0000256" key="2">
    <source>
        <dbReference type="ARBA" id="ARBA00006944"/>
    </source>
</evidence>
<gene>
    <name evidence="6" type="ORF">mRhiFer1_014402</name>
</gene>